<dbReference type="Proteomes" id="UP001354989">
    <property type="component" value="Chromosome"/>
</dbReference>
<keyword evidence="2" id="KW-1185">Reference proteome</keyword>
<gene>
    <name evidence="1" type="ORF">PEPS_24960</name>
</gene>
<reference evidence="1 2" key="1">
    <citation type="submission" date="2021-12" db="EMBL/GenBank/DDBJ databases">
        <title>Genome sequencing of bacteria with rrn-lacking chromosome and rrn-plasmid.</title>
        <authorList>
            <person name="Anda M."/>
            <person name="Iwasaki W."/>
        </authorList>
    </citation>
    <scope>NUCLEOTIDE SEQUENCE [LARGE SCALE GENOMIC DNA]</scope>
    <source>
        <strain evidence="1 2">NBRC 101262</strain>
    </source>
</reference>
<evidence type="ECO:0000313" key="2">
    <source>
        <dbReference type="Proteomes" id="UP001354989"/>
    </source>
</evidence>
<evidence type="ECO:0008006" key="3">
    <source>
        <dbReference type="Google" id="ProtNLM"/>
    </source>
</evidence>
<dbReference type="EMBL" id="AP025292">
    <property type="protein sequence ID" value="BDD00216.1"/>
    <property type="molecule type" value="Genomic_DNA"/>
</dbReference>
<dbReference type="InterPro" id="IPR018673">
    <property type="entry name" value="DUF2141"/>
</dbReference>
<dbReference type="Pfam" id="PF09912">
    <property type="entry name" value="DUF2141"/>
    <property type="match status" value="1"/>
</dbReference>
<sequence length="134" mass="14685">MLSFACAAQAQSSLVVNVKGLSGPEGKVLFALFSTEEGFPKEWDKAYKQGNLSFSDGACRIVFDDLPEGTYAMMVAHDENDNGKIDTNFIGMPKEAVGISNYPKMGKPDFQKAKFTMNGQEKKTIEITVEKIFG</sequence>
<name>A0ABM7VHM5_9BACT</name>
<accession>A0ABM7VHM5</accession>
<evidence type="ECO:0000313" key="1">
    <source>
        <dbReference type="EMBL" id="BDD00216.1"/>
    </source>
</evidence>
<protein>
    <recommendedName>
        <fullName evidence="3">DUF2141 domain-containing protein</fullName>
    </recommendedName>
</protein>
<proteinExistence type="predicted"/>
<organism evidence="1 2">
    <name type="scientific">Persicobacter psychrovividus</name>
    <dbReference type="NCBI Taxonomy" id="387638"/>
    <lineage>
        <taxon>Bacteria</taxon>
        <taxon>Pseudomonadati</taxon>
        <taxon>Bacteroidota</taxon>
        <taxon>Cytophagia</taxon>
        <taxon>Cytophagales</taxon>
        <taxon>Persicobacteraceae</taxon>
        <taxon>Persicobacter</taxon>
    </lineage>
</organism>